<dbReference type="RefSeq" id="XP_024871136.1">
    <property type="nucleotide sequence ID" value="XM_025015368.1"/>
</dbReference>
<evidence type="ECO:0000313" key="3">
    <source>
        <dbReference type="RefSeq" id="XP_024871136.1"/>
    </source>
</evidence>
<feature type="domain" description="Transposable element P transposase-like RNase H" evidence="1">
    <location>
        <begin position="78"/>
        <end position="135"/>
    </location>
</feature>
<gene>
    <name evidence="3" type="primary">LOC112454134</name>
    <name evidence="4" type="synonym">LOC112465596</name>
</gene>
<evidence type="ECO:0000313" key="2">
    <source>
        <dbReference type="Proteomes" id="UP000504618"/>
    </source>
</evidence>
<keyword evidence="2" id="KW-1185">Reference proteome</keyword>
<dbReference type="Pfam" id="PF21787">
    <property type="entry name" value="TNP-like_RNaseH_N"/>
    <property type="match status" value="1"/>
</dbReference>
<evidence type="ECO:0000313" key="4">
    <source>
        <dbReference type="RefSeq" id="XP_024888970.1"/>
    </source>
</evidence>
<organism evidence="2 3">
    <name type="scientific">Temnothorax curvispinosus</name>
    <dbReference type="NCBI Taxonomy" id="300111"/>
    <lineage>
        <taxon>Eukaryota</taxon>
        <taxon>Metazoa</taxon>
        <taxon>Ecdysozoa</taxon>
        <taxon>Arthropoda</taxon>
        <taxon>Hexapoda</taxon>
        <taxon>Insecta</taxon>
        <taxon>Pterygota</taxon>
        <taxon>Neoptera</taxon>
        <taxon>Endopterygota</taxon>
        <taxon>Hymenoptera</taxon>
        <taxon>Apocrita</taxon>
        <taxon>Aculeata</taxon>
        <taxon>Formicoidea</taxon>
        <taxon>Formicidae</taxon>
        <taxon>Myrmicinae</taxon>
        <taxon>Temnothorax</taxon>
    </lineage>
</organism>
<evidence type="ECO:0000259" key="1">
    <source>
        <dbReference type="Pfam" id="PF21787"/>
    </source>
</evidence>
<dbReference type="Proteomes" id="UP000504618">
    <property type="component" value="Unplaced"/>
</dbReference>
<accession>A0A6J1PPA1</accession>
<dbReference type="AlphaFoldDB" id="A0A6J1PPA1"/>
<protein>
    <submittedName>
        <fullName evidence="3">Uncharacterized protein LOC112454134</fullName>
    </submittedName>
    <submittedName>
        <fullName evidence="4">Uncharacterized protein LOC112465596</fullName>
    </submittedName>
</protein>
<dbReference type="OrthoDB" id="7331812at2759"/>
<dbReference type="InterPro" id="IPR048365">
    <property type="entry name" value="TNP-like_RNaseH_N"/>
</dbReference>
<dbReference type="RefSeq" id="XP_024888970.1">
    <property type="nucleotide sequence ID" value="XM_025033202.1"/>
</dbReference>
<name>A0A6J1PPA1_9HYME</name>
<reference evidence="3 4" key="1">
    <citation type="submission" date="2025-04" db="UniProtKB">
        <authorList>
            <consortium name="RefSeq"/>
        </authorList>
    </citation>
    <scope>IDENTIFICATION</scope>
    <source>
        <tissue evidence="3 4">Whole body</tissue>
    </source>
</reference>
<sequence length="138" mass="16217">MINNNKYRQMLKEMLTNDQIRTLFTKKRIKNWSNETIQRALKLQFTCGTTGYEELILQGMPLPSLRTLRRKLENLKFESGISNEMFDFLKLKASRLQDNDKECGLVMDEMSITPKNIYDSSTKTMLGNITYPNEKDHK</sequence>
<proteinExistence type="predicted"/>
<dbReference type="GeneID" id="112454134"/>